<evidence type="ECO:0000256" key="8">
    <source>
        <dbReference type="ARBA" id="ARBA00023274"/>
    </source>
</evidence>
<protein>
    <recommendedName>
        <fullName evidence="4">Capsid protein</fullName>
    </recommendedName>
    <alternativeName>
        <fullName evidence="9">Coat protein</fullName>
    </alternativeName>
</protein>
<evidence type="ECO:0000256" key="4">
    <source>
        <dbReference type="ARBA" id="ARBA00018091"/>
    </source>
</evidence>
<feature type="compositionally biased region" description="Basic and acidic residues" evidence="10">
    <location>
        <begin position="7"/>
        <end position="36"/>
    </location>
</feature>
<dbReference type="InterPro" id="IPR000052">
    <property type="entry name" value="Pltvir_coat"/>
</dbReference>
<comment type="similarity">
    <text evidence="3">Belongs to the potexviruses coat protein family.</text>
</comment>
<keyword evidence="7" id="KW-0946">Virion</keyword>
<dbReference type="Pfam" id="PF08358">
    <property type="entry name" value="Flexi_CP_N"/>
    <property type="match status" value="1"/>
</dbReference>
<feature type="region of interest" description="Disordered" evidence="10">
    <location>
        <begin position="1"/>
        <end position="52"/>
    </location>
</feature>
<organism evidence="13">
    <name type="scientific">Garlic common latent virus</name>
    <dbReference type="NCBI Taxonomy" id="47900"/>
    <lineage>
        <taxon>Viruses</taxon>
        <taxon>Riboviria</taxon>
        <taxon>Orthornavirae</taxon>
        <taxon>Kitrinoviricota</taxon>
        <taxon>Alsuviricetes</taxon>
        <taxon>Tymovirales</taxon>
        <taxon>Betaflexiviridae</taxon>
        <taxon>Quinvirinae</taxon>
        <taxon>Carlavirus</taxon>
        <taxon>Carlavirus latensallii</taxon>
    </lineage>
</organism>
<comment type="subcellular location">
    <subcellularLocation>
        <location evidence="2">Virion</location>
    </subcellularLocation>
</comment>
<evidence type="ECO:0000256" key="9">
    <source>
        <dbReference type="ARBA" id="ARBA00031336"/>
    </source>
</evidence>
<proteinExistence type="inferred from homology"/>
<evidence type="ECO:0000256" key="2">
    <source>
        <dbReference type="ARBA" id="ARBA00004328"/>
    </source>
</evidence>
<keyword evidence="5" id="KW-1139">Helical capsid protein</keyword>
<dbReference type="GO" id="GO:1990904">
    <property type="term" value="C:ribonucleoprotein complex"/>
    <property type="evidence" value="ECO:0007669"/>
    <property type="project" value="UniProtKB-KW"/>
</dbReference>
<evidence type="ECO:0000259" key="11">
    <source>
        <dbReference type="Pfam" id="PF00286"/>
    </source>
</evidence>
<evidence type="ECO:0000256" key="1">
    <source>
        <dbReference type="ARBA" id="ARBA00004032"/>
    </source>
</evidence>
<evidence type="ECO:0000259" key="12">
    <source>
        <dbReference type="Pfam" id="PF08358"/>
    </source>
</evidence>
<sequence length="319" mass="35303">MSTSETEEQRSRRLASERNDAERRKNDAAVRARQDAAIDSEEPADVQETSVNDVDLRQMENRVQEAKRFLERFNKLKKFQADNMTAGEIKNGGFETGRPKLNIAANLRGDTANVFTRPSMDALIALDFKAESLAVATAEDLAAITAKFEQLGVPTERLAPLCWSIARYCADTSSSYVADPKGTFEYPGGAITRDAVYAVIKEVTTLRAFCRAFAPVVWNEMLIAKRPPAGWQTKGYSAGTKYAAFDTFDYVLNSACVQPLEGIIRVPTDEETIAHMTNKRIAIDRNRRNGRFSSTNSLVTGGMFGKDIKTNFNGSNNAD</sequence>
<dbReference type="InterPro" id="IPR013569">
    <property type="entry name" value="Carlavirus_coat_N"/>
</dbReference>
<comment type="function">
    <text evidence="1">Required for genome encapsidation. Forms ribonucleoprotein complexes along with TGB1 helicase and viral RNA.</text>
</comment>
<evidence type="ECO:0000256" key="10">
    <source>
        <dbReference type="SAM" id="MobiDB-lite"/>
    </source>
</evidence>
<dbReference type="EMBL" id="KJ801306">
    <property type="protein sequence ID" value="AII26685.1"/>
    <property type="molecule type" value="Genomic_RNA"/>
</dbReference>
<keyword evidence="6 13" id="KW-0167">Capsid protein</keyword>
<evidence type="ECO:0000256" key="7">
    <source>
        <dbReference type="ARBA" id="ARBA00022844"/>
    </source>
</evidence>
<evidence type="ECO:0000256" key="3">
    <source>
        <dbReference type="ARBA" id="ARBA00007202"/>
    </source>
</evidence>
<accession>A0A076G3L5</accession>
<feature type="domain" description="Carlavirus coat" evidence="12">
    <location>
        <begin position="72"/>
        <end position="123"/>
    </location>
</feature>
<evidence type="ECO:0000256" key="6">
    <source>
        <dbReference type="ARBA" id="ARBA00022561"/>
    </source>
</evidence>
<dbReference type="GO" id="GO:0005198">
    <property type="term" value="F:structural molecule activity"/>
    <property type="evidence" value="ECO:0007669"/>
    <property type="project" value="InterPro"/>
</dbReference>
<dbReference type="Pfam" id="PF00286">
    <property type="entry name" value="Flexi_CP"/>
    <property type="match status" value="1"/>
</dbReference>
<reference evidence="13" key="1">
    <citation type="submission" date="2014-05" db="EMBL/GenBank/DDBJ databases">
        <title>Garlic Common Latent Virus (GarCLV) in Argentina: incidence, prevalence and phylogenetic analysis.</title>
        <authorList>
            <person name="Torrico A.K."/>
            <person name="Celli M.G."/>
            <person name="Conci L.R."/>
            <person name="Conci V.C."/>
        </authorList>
    </citation>
    <scope>NUCLEOTIDE SEQUENCE</scope>
    <source>
        <strain evidence="13">M13</strain>
    </source>
</reference>
<keyword evidence="8" id="KW-0687">Ribonucleoprotein</keyword>
<evidence type="ECO:0000313" key="13">
    <source>
        <dbReference type="EMBL" id="AII26685.1"/>
    </source>
</evidence>
<evidence type="ECO:0000256" key="5">
    <source>
        <dbReference type="ARBA" id="ARBA00022497"/>
    </source>
</evidence>
<dbReference type="GO" id="GO:0019029">
    <property type="term" value="C:helical viral capsid"/>
    <property type="evidence" value="ECO:0007669"/>
    <property type="project" value="UniProtKB-KW"/>
</dbReference>
<feature type="domain" description="Potexviruses and carlaviruses coat protein" evidence="11">
    <location>
        <begin position="134"/>
        <end position="271"/>
    </location>
</feature>
<name>A0A076G3L5_9VIRU</name>
<dbReference type="PRINTS" id="PR00232">
    <property type="entry name" value="POTXCARLCOAT"/>
</dbReference>